<dbReference type="InterPro" id="IPR011990">
    <property type="entry name" value="TPR-like_helical_dom_sf"/>
</dbReference>
<keyword evidence="2" id="KW-1185">Reference proteome</keyword>
<dbReference type="PRINTS" id="PR00364">
    <property type="entry name" value="DISEASERSIST"/>
</dbReference>
<comment type="caution">
    <text evidence="1">The sequence shown here is derived from an EMBL/GenBank/DDBJ whole genome shotgun (WGS) entry which is preliminary data.</text>
</comment>
<dbReference type="Gene3D" id="3.40.50.300">
    <property type="entry name" value="P-loop containing nucleotide triphosphate hydrolases"/>
    <property type="match status" value="1"/>
</dbReference>
<dbReference type="Gene3D" id="1.25.40.10">
    <property type="entry name" value="Tetratricopeptide repeat domain"/>
    <property type="match status" value="1"/>
</dbReference>
<dbReference type="PANTHER" id="PTHR47691:SF3">
    <property type="entry name" value="HTH-TYPE TRANSCRIPTIONAL REGULATOR RV0890C-RELATED"/>
    <property type="match status" value="1"/>
</dbReference>
<dbReference type="Pfam" id="PF13424">
    <property type="entry name" value="TPR_12"/>
    <property type="match status" value="1"/>
</dbReference>
<keyword evidence="1" id="KW-0547">Nucleotide-binding</keyword>
<reference evidence="1 2" key="1">
    <citation type="submission" date="2020-03" db="EMBL/GenBank/DDBJ databases">
        <title>WGS of actinomycetes isolated from Thailand.</title>
        <authorList>
            <person name="Thawai C."/>
        </authorList>
    </citation>
    <scope>NUCLEOTIDE SEQUENCE [LARGE SCALE GENOMIC DNA]</scope>
    <source>
        <strain evidence="1 2">PRB2-1</strain>
    </source>
</reference>
<dbReference type="SUPFAM" id="SSF48452">
    <property type="entry name" value="TPR-like"/>
    <property type="match status" value="1"/>
</dbReference>
<sequence>MTVELPASPKPFVNREEEQARAGAAVREGVQRGELVVLSLSGPPGVGKSELAYRIGRNLHAEGDFPHVLCVDLDDYRGPDGWLDTGDVLTQLLESLGVEPASVKGAFGARRRQYRAVTSQSRVVVVLDNARYGSEVADLLPSSAGAVIVTSGRPLHDLDGGAREDLPVRPLAAGAARELLEGIVTDGRFAADPEATEALLQLCEGSPSALRIAACTVSRHGLRPLARLLDEVQGVLDEKIAPVVEQVLDVGYAELSPQGAELYRLLSVHPGPTFTRDSAAALLAQGVDACEAGLEELHAEGLADLRPAFMEPGARLRLSQAQRAHARRKSEAAEGERARAQRRFLDWEVRQWQRSDLLIAGDRLRVQPLAGETPGGPDVAFADPGTAGSDQERAARLRRLVRWQYEDRHVMFASVRLAHALGADAASVALCECAWTYAQDHPPKADLLDVFGLGRESATRAGDVRGIVRMTCQLARWLWESDIPAAEAEMHAAFAAARGLGHEELDTKLRASALEFLGMLEAKKGDRASAADLYTESRALHESIGNAYGVLLQNYRLGQTMSQARKFDEAEDLLARAHASAAALKRERMTARTGFALGQVLSELGRTDEARRLFQESLDSARRRESEFDQARVHDAFAGLEERAGDGAEATRQRASAAALRQRNGLL</sequence>
<gene>
    <name evidence="1" type="ORF">HCN08_33375</name>
</gene>
<dbReference type="GO" id="GO:0005524">
    <property type="term" value="F:ATP binding"/>
    <property type="evidence" value="ECO:0007669"/>
    <property type="project" value="UniProtKB-KW"/>
</dbReference>
<dbReference type="SUPFAM" id="SSF52540">
    <property type="entry name" value="P-loop containing nucleoside triphosphate hydrolases"/>
    <property type="match status" value="1"/>
</dbReference>
<proteinExistence type="predicted"/>
<evidence type="ECO:0000313" key="2">
    <source>
        <dbReference type="Proteomes" id="UP000734511"/>
    </source>
</evidence>
<dbReference type="Proteomes" id="UP000734511">
    <property type="component" value="Unassembled WGS sequence"/>
</dbReference>
<dbReference type="InterPro" id="IPR027417">
    <property type="entry name" value="P-loop_NTPase"/>
</dbReference>
<accession>A0ABX1A3A2</accession>
<dbReference type="RefSeq" id="WP_167987079.1">
    <property type="nucleotide sequence ID" value="NZ_JAATEJ010000043.1"/>
</dbReference>
<evidence type="ECO:0000313" key="1">
    <source>
        <dbReference type="EMBL" id="NJP48256.1"/>
    </source>
</evidence>
<dbReference type="EMBL" id="JAATEJ010000043">
    <property type="protein sequence ID" value="NJP48256.1"/>
    <property type="molecule type" value="Genomic_DNA"/>
</dbReference>
<name>A0ABX1A3A2_9ACTN</name>
<keyword evidence="1" id="KW-0067">ATP-binding</keyword>
<organism evidence="1 2">
    <name type="scientific">Actinacidiphila epipremni</name>
    <dbReference type="NCBI Taxonomy" id="2053013"/>
    <lineage>
        <taxon>Bacteria</taxon>
        <taxon>Bacillati</taxon>
        <taxon>Actinomycetota</taxon>
        <taxon>Actinomycetes</taxon>
        <taxon>Kitasatosporales</taxon>
        <taxon>Streptomycetaceae</taxon>
        <taxon>Actinacidiphila</taxon>
    </lineage>
</organism>
<protein>
    <submittedName>
        <fullName evidence="1">ATP-binding protein</fullName>
    </submittedName>
</protein>
<dbReference type="PANTHER" id="PTHR47691">
    <property type="entry name" value="REGULATOR-RELATED"/>
    <property type="match status" value="1"/>
</dbReference>